<dbReference type="EMBL" id="JAACXV010014010">
    <property type="protein sequence ID" value="KAF7271152.1"/>
    <property type="molecule type" value="Genomic_DNA"/>
</dbReference>
<protein>
    <submittedName>
        <fullName evidence="1">Uncharacterized protein</fullName>
    </submittedName>
</protein>
<sequence>MNQALAPFFPEKSLEAIKIMRKEVKHQKIAEPLPSLETSQSDLVIERAEESSENQELNIRTYIHSLPDIDGINVKPLNEMCNIMYLDDQTIKVKERLDQQRYRDGFNSRSTCQSEQERENLLSKIYYDL</sequence>
<dbReference type="Proteomes" id="UP000625711">
    <property type="component" value="Unassembled WGS sequence"/>
</dbReference>
<evidence type="ECO:0000313" key="2">
    <source>
        <dbReference type="Proteomes" id="UP000625711"/>
    </source>
</evidence>
<proteinExistence type="predicted"/>
<gene>
    <name evidence="1" type="ORF">GWI33_015943</name>
</gene>
<keyword evidence="2" id="KW-1185">Reference proteome</keyword>
<name>A0A834IC65_RHYFE</name>
<evidence type="ECO:0000313" key="1">
    <source>
        <dbReference type="EMBL" id="KAF7271152.1"/>
    </source>
</evidence>
<comment type="caution">
    <text evidence="1">The sequence shown here is derived from an EMBL/GenBank/DDBJ whole genome shotgun (WGS) entry which is preliminary data.</text>
</comment>
<reference evidence="1" key="1">
    <citation type="submission" date="2020-08" db="EMBL/GenBank/DDBJ databases">
        <title>Genome sequencing and assembly of the red palm weevil Rhynchophorus ferrugineus.</title>
        <authorList>
            <person name="Dias G.B."/>
            <person name="Bergman C.M."/>
            <person name="Manee M."/>
        </authorList>
    </citation>
    <scope>NUCLEOTIDE SEQUENCE</scope>
    <source>
        <strain evidence="1">AA-2017</strain>
        <tissue evidence="1">Whole larva</tissue>
    </source>
</reference>
<dbReference type="AlphaFoldDB" id="A0A834IC65"/>
<organism evidence="1 2">
    <name type="scientific">Rhynchophorus ferrugineus</name>
    <name type="common">Red palm weevil</name>
    <name type="synonym">Curculio ferrugineus</name>
    <dbReference type="NCBI Taxonomy" id="354439"/>
    <lineage>
        <taxon>Eukaryota</taxon>
        <taxon>Metazoa</taxon>
        <taxon>Ecdysozoa</taxon>
        <taxon>Arthropoda</taxon>
        <taxon>Hexapoda</taxon>
        <taxon>Insecta</taxon>
        <taxon>Pterygota</taxon>
        <taxon>Neoptera</taxon>
        <taxon>Endopterygota</taxon>
        <taxon>Coleoptera</taxon>
        <taxon>Polyphaga</taxon>
        <taxon>Cucujiformia</taxon>
        <taxon>Curculionidae</taxon>
        <taxon>Dryophthorinae</taxon>
        <taxon>Rhynchophorus</taxon>
    </lineage>
</organism>
<accession>A0A834IC65</accession>